<dbReference type="InterPro" id="IPR027291">
    <property type="entry name" value="Glyco_hydro_38_N_sf"/>
</dbReference>
<dbReference type="InterPro" id="IPR011330">
    <property type="entry name" value="Glyco_hydro/deAcase_b/a-brl"/>
</dbReference>
<dbReference type="STRING" id="1121105.GCA_000421665_00063"/>
<organism evidence="7 8">
    <name type="scientific">Bavariicoccus seileri</name>
    <dbReference type="NCBI Taxonomy" id="549685"/>
    <lineage>
        <taxon>Bacteria</taxon>
        <taxon>Bacillati</taxon>
        <taxon>Bacillota</taxon>
        <taxon>Bacilli</taxon>
        <taxon>Lactobacillales</taxon>
        <taxon>Enterococcaceae</taxon>
        <taxon>Bavariicoccus</taxon>
    </lineage>
</organism>
<evidence type="ECO:0000256" key="3">
    <source>
        <dbReference type="ARBA" id="ARBA00022801"/>
    </source>
</evidence>
<dbReference type="EMBL" id="DQHO01000013">
    <property type="protein sequence ID" value="HCS93377.1"/>
    <property type="molecule type" value="Genomic_DNA"/>
</dbReference>
<dbReference type="SMART" id="SM00872">
    <property type="entry name" value="Alpha-mann_mid"/>
    <property type="match status" value="1"/>
</dbReference>
<keyword evidence="3" id="KW-0378">Hydrolase</keyword>
<name>A0A3D4S3J8_9ENTE</name>
<dbReference type="FunFam" id="3.20.110.10:FF:000002">
    <property type="entry name" value="alpha-mannosidase 2C1 isoform X1"/>
    <property type="match status" value="1"/>
</dbReference>
<dbReference type="InterPro" id="IPR000602">
    <property type="entry name" value="Glyco_hydro_38_N"/>
</dbReference>
<dbReference type="AlphaFoldDB" id="A0A3D4S3J8"/>
<keyword evidence="2" id="KW-0479">Metal-binding</keyword>
<evidence type="ECO:0000259" key="6">
    <source>
        <dbReference type="SMART" id="SM00872"/>
    </source>
</evidence>
<protein>
    <submittedName>
        <fullName evidence="7">Alpha-mannosidase</fullName>
    </submittedName>
</protein>
<comment type="caution">
    <text evidence="7">The sequence shown here is derived from an EMBL/GenBank/DDBJ whole genome shotgun (WGS) entry which is preliminary data.</text>
</comment>
<evidence type="ECO:0000256" key="4">
    <source>
        <dbReference type="ARBA" id="ARBA00023295"/>
    </source>
</evidence>
<dbReference type="SUPFAM" id="SSF88688">
    <property type="entry name" value="Families 57/38 glycoside transferase middle domain"/>
    <property type="match status" value="1"/>
</dbReference>
<reference evidence="7 8" key="1">
    <citation type="journal article" date="2018" name="Nat. Biotechnol.">
        <title>A standardized bacterial taxonomy based on genome phylogeny substantially revises the tree of life.</title>
        <authorList>
            <person name="Parks D.H."/>
            <person name="Chuvochina M."/>
            <person name="Waite D.W."/>
            <person name="Rinke C."/>
            <person name="Skarshewski A."/>
            <person name="Chaumeil P.A."/>
            <person name="Hugenholtz P."/>
        </authorList>
    </citation>
    <scope>NUCLEOTIDE SEQUENCE [LARGE SCALE GENOMIC DNA]</scope>
    <source>
        <strain evidence="7">UBA11306</strain>
    </source>
</reference>
<dbReference type="Gene3D" id="3.20.110.10">
    <property type="entry name" value="Glycoside hydrolase 38, N terminal domain"/>
    <property type="match status" value="1"/>
</dbReference>
<comment type="similarity">
    <text evidence="1">Belongs to the glycosyl hydrolase 38 family.</text>
</comment>
<dbReference type="PANTHER" id="PTHR46017">
    <property type="entry name" value="ALPHA-MANNOSIDASE 2C1"/>
    <property type="match status" value="1"/>
</dbReference>
<dbReference type="Pfam" id="PF07748">
    <property type="entry name" value="Glyco_hydro_38C"/>
    <property type="match status" value="1"/>
</dbReference>
<dbReference type="GO" id="GO:0030246">
    <property type="term" value="F:carbohydrate binding"/>
    <property type="evidence" value="ECO:0007669"/>
    <property type="project" value="InterPro"/>
</dbReference>
<proteinExistence type="inferred from homology"/>
<dbReference type="GO" id="GO:0004559">
    <property type="term" value="F:alpha-mannosidase activity"/>
    <property type="evidence" value="ECO:0007669"/>
    <property type="project" value="InterPro"/>
</dbReference>
<dbReference type="InterPro" id="IPR037094">
    <property type="entry name" value="Glyco_hydro_38_cen_sf"/>
</dbReference>
<dbReference type="InterPro" id="IPR011013">
    <property type="entry name" value="Gal_mutarotase_sf_dom"/>
</dbReference>
<evidence type="ECO:0000313" key="7">
    <source>
        <dbReference type="EMBL" id="HCS93377.1"/>
    </source>
</evidence>
<dbReference type="GO" id="GO:0046872">
    <property type="term" value="F:metal ion binding"/>
    <property type="evidence" value="ECO:0007669"/>
    <property type="project" value="UniProtKB-KW"/>
</dbReference>
<accession>A0A3D4S3J8</accession>
<dbReference type="Pfam" id="PF01074">
    <property type="entry name" value="Glyco_hydro_38N"/>
    <property type="match status" value="1"/>
</dbReference>
<dbReference type="FunFam" id="2.70.98.30:FF:000010">
    <property type="entry name" value="Cytosolic alpha-mannosidase"/>
    <property type="match status" value="1"/>
</dbReference>
<dbReference type="Gene3D" id="2.60.40.2220">
    <property type="match status" value="1"/>
</dbReference>
<dbReference type="SUPFAM" id="SSF88713">
    <property type="entry name" value="Glycoside hydrolase/deacetylase"/>
    <property type="match status" value="1"/>
</dbReference>
<keyword evidence="4" id="KW-0326">Glycosidase</keyword>
<dbReference type="RefSeq" id="WP_022795362.1">
    <property type="nucleotide sequence ID" value="NZ_JBQEAI010000019.1"/>
</dbReference>
<dbReference type="Pfam" id="PF17677">
    <property type="entry name" value="Glyco_hydro38C2"/>
    <property type="match status" value="1"/>
</dbReference>
<gene>
    <name evidence="7" type="ORF">DIW15_01545</name>
</gene>
<evidence type="ECO:0000313" key="8">
    <source>
        <dbReference type="Proteomes" id="UP000262195"/>
    </source>
</evidence>
<dbReference type="Proteomes" id="UP000262195">
    <property type="component" value="Unassembled WGS sequence"/>
</dbReference>
<dbReference type="FunFam" id="1.20.1270.50:FF:000004">
    <property type="entry name" value="alpha-mannosidase 2C1 isoform X1"/>
    <property type="match status" value="1"/>
</dbReference>
<dbReference type="Pfam" id="PF09261">
    <property type="entry name" value="Alpha-mann_mid"/>
    <property type="match status" value="1"/>
</dbReference>
<feature type="coiled-coil region" evidence="5">
    <location>
        <begin position="597"/>
        <end position="634"/>
    </location>
</feature>
<dbReference type="PANTHER" id="PTHR46017:SF1">
    <property type="entry name" value="ALPHA-MANNOSIDASE 2C1"/>
    <property type="match status" value="1"/>
</dbReference>
<feature type="domain" description="Glycoside hydrolase family 38 central" evidence="6">
    <location>
        <begin position="522"/>
        <end position="600"/>
    </location>
</feature>
<dbReference type="CDD" id="cd10789">
    <property type="entry name" value="GH38N_AMII_ER_cytosolic"/>
    <property type="match status" value="1"/>
</dbReference>
<dbReference type="GO" id="GO:0006013">
    <property type="term" value="P:mannose metabolic process"/>
    <property type="evidence" value="ECO:0007669"/>
    <property type="project" value="InterPro"/>
</dbReference>
<evidence type="ECO:0000256" key="5">
    <source>
        <dbReference type="SAM" id="Coils"/>
    </source>
</evidence>
<evidence type="ECO:0000256" key="1">
    <source>
        <dbReference type="ARBA" id="ARBA00009792"/>
    </source>
</evidence>
<dbReference type="InterPro" id="IPR028995">
    <property type="entry name" value="Glyco_hydro_57/38_cen_sf"/>
</dbReference>
<sequence length="1054" mass="121897">MQSQLFILEKLQRRVQELSKYRYKHIEKLDNWQVIEDKSKMQKYPPKDWAHSESFKLGDSWKGRDFYLWVHQTITVPNVPNPLLFLDFGKTGGGYNSGFESLLFINGQPYQGVDSNHKEVFLSDDLVGQEIVLDLKLWSGLEGGGPEKILTHTFLEAFVGSLSDKTDDLFYYADALLKTIHVFSEDDPQRYELLDVLNRAFLLINWQNAGSQEFYDSIEAADTFLVESLAKIDKKSLIEITAVGQTHIDVAWLWRLKHTREKVARSFSTVLKLMEKYPEYIFMHTTPQVYKYIKEDYPELFQEIKKRVAEGRWEIDGAMWLEADCNIPSGESLTRQILFGKRFIKEEFDRDSHYLWLPDVFGYSWALPQILRKSDIDTFMTTKISWNQFNRMPHDTFYWRGIDGSDILTHFITTPEPSEGGYSGKDWSYTYNGRLEPSTVTGIYDAYQDKDINHDLLLAYGYGDGGGGVTRDMIEKRRRLDDIPGLPQVKTGRVDDYFRKLHQTVSKTDHYVQTWDGELYLEYHRGTYTSQAYVKKMNRQMELTLRELEMLYTSQHIVSGKDYPTDELTAIWEVVLRNQFHDIIPGSSIKEVYQDHREEMSSIVTSSQNLINNLEEETQEASSKEDTKQDELENASYQVINTSGWSRSPVTIIPGIEKGIAVDENGQSLPTVITDEGAYVKVDAIEALSTKAITFKDSPEKRELALTKSALTISEQNSNGLETPFYSIEWNDDYQFVSLFDKQNDREVLKGNGNVLQVFEDKPINFDCWDIELYYQEKMTIIPWETLKVIANNALYADLELTATINQSTIKQTVRVYANDRRIDFITHVDWKERQQLLKVSFEVAIRATEATYDIQYGNVKRPTHWNTSWDLAKFETVGHQWADLSQRDYGVSLLNDSKYGYDIKENRLRLSLLKGGIYPDPTADIGQHDFTYSLLPHKGDFVEGKTVEEALEINRPLTVLKKNNPIDIPLKIVAGEPLAIDAFKLAEDQNGWIVRFHEHTGARKKVEIELPNGFGWLETNMVERDLTEEKSSPVIVELTPYEIKTIRINKIVK</sequence>
<dbReference type="Gene3D" id="2.70.98.30">
    <property type="entry name" value="Golgi alpha-mannosidase II, domain 4"/>
    <property type="match status" value="1"/>
</dbReference>
<dbReference type="Gene3D" id="1.20.1270.50">
    <property type="entry name" value="Glycoside hydrolase family 38, central domain"/>
    <property type="match status" value="1"/>
</dbReference>
<dbReference type="InterPro" id="IPR041147">
    <property type="entry name" value="GH38_C"/>
</dbReference>
<keyword evidence="5" id="KW-0175">Coiled coil</keyword>
<dbReference type="SUPFAM" id="SSF74650">
    <property type="entry name" value="Galactose mutarotase-like"/>
    <property type="match status" value="1"/>
</dbReference>
<dbReference type="GO" id="GO:0009313">
    <property type="term" value="P:oligosaccharide catabolic process"/>
    <property type="evidence" value="ECO:0007669"/>
    <property type="project" value="TreeGrafter"/>
</dbReference>
<evidence type="ECO:0000256" key="2">
    <source>
        <dbReference type="ARBA" id="ARBA00022723"/>
    </source>
</evidence>
<dbReference type="InterPro" id="IPR011682">
    <property type="entry name" value="Glyco_hydro_38_C"/>
</dbReference>
<dbReference type="InterPro" id="IPR015341">
    <property type="entry name" value="Glyco_hydro_38_cen"/>
</dbReference>